<dbReference type="EMBL" id="CP002299">
    <property type="protein sequence ID" value="ADP80136.1"/>
    <property type="molecule type" value="Genomic_DNA"/>
</dbReference>
<proteinExistence type="inferred from homology"/>
<reference evidence="6 7" key="1">
    <citation type="submission" date="2010-10" db="EMBL/GenBank/DDBJ databases">
        <title>Complete sequence of Frankia sp. EuI1c.</title>
        <authorList>
            <consortium name="US DOE Joint Genome Institute"/>
            <person name="Lucas S."/>
            <person name="Copeland A."/>
            <person name="Lapidus A."/>
            <person name="Cheng J.-F."/>
            <person name="Bruce D."/>
            <person name="Goodwin L."/>
            <person name="Pitluck S."/>
            <person name="Chertkov O."/>
            <person name="Detter J.C."/>
            <person name="Han C."/>
            <person name="Tapia R."/>
            <person name="Land M."/>
            <person name="Hauser L."/>
            <person name="Jeffries C."/>
            <person name="Kyrpides N."/>
            <person name="Ivanova N."/>
            <person name="Mikhailova N."/>
            <person name="Beauchemin N."/>
            <person name="Sen A."/>
            <person name="Sur S.A."/>
            <person name="Gtari M."/>
            <person name="Wall L."/>
            <person name="Tisa L."/>
            <person name="Woyke T."/>
        </authorList>
    </citation>
    <scope>NUCLEOTIDE SEQUENCE [LARGE SCALE GENOMIC DNA]</scope>
    <source>
        <strain evidence="7">DSM 45817 / CECT 9037 / EuI1c</strain>
    </source>
</reference>
<keyword evidence="3" id="KW-0812">Transmembrane</keyword>
<dbReference type="AlphaFoldDB" id="E3IWF3"/>
<dbReference type="InParanoid" id="E3IWF3"/>
<dbReference type="Gene3D" id="3.40.630.190">
    <property type="entry name" value="LCP protein"/>
    <property type="match status" value="1"/>
</dbReference>
<dbReference type="OrthoDB" id="9782542at2"/>
<feature type="compositionally biased region" description="Low complexity" evidence="2">
    <location>
        <begin position="634"/>
        <end position="644"/>
    </location>
</feature>
<sequence length="698" mass="71313">MSGPEVLSGDQPTEPADAPRTAEAAQKPAAAQELVAVQKPVAAQKPVVAPEREPAGDRVPSRAGDRGPGDPGTARRRAAPLGAAHRGDPAGIGRMSPRARLAQLAGEPEPAQAVPAPPPTGADQPVDAPATTALPRPRDGGRPTTVAVAESGGAAEPAAVAASEAPTAVIELDGGGELPPELSPRPEADGGSPRRPRGLVRALIVGLAGIVSCALFLVIGLGYGATKYYETQLSRTDLSAGRVEGTRPPAIPHGRETWLLVGSDVRTGADSAEVGGARSDTMMIGYLGSNGSTTLVSVPRDLKVTIPAFTDSKGKHHSAHTDKINSAFNLGGPALLLRTLENVTNVRIDHFAEIDFSGFKQMSDVLGGVEVCMVKDPFKEYVAEDGKTSTNLNDPMSGFRGQVGANLLEGDNALAFVRQRHGFANGDYSRIQRQQAFLAAVFRKVNSGNLLTDPAKLAGFLNAVTGAITVDSGTSLTDLRTLAERLHAMNAGQVHFTTIPLSGAQSAPVYYALYDPGMVRAFIQQIIAGDDTAPAAGSPTPSVAPSPTVAPSQIRVTVLNGSPTGGTANKVATKLRAAGYQVVRVGTNSSRAVASTEVLYPRSQAAAASRLLADIPGARLVPNTEDAGASGGVPTTSPASSSATASATSGMLTLVVGEDLVTGDTSVIATPTAAARTPGATVPYYTQAPVSAAAGCVK</sequence>
<dbReference type="STRING" id="298654.FraEuI1c_2086"/>
<evidence type="ECO:0000256" key="1">
    <source>
        <dbReference type="ARBA" id="ARBA00006068"/>
    </source>
</evidence>
<dbReference type="Pfam" id="PF13399">
    <property type="entry name" value="LytR_C"/>
    <property type="match status" value="1"/>
</dbReference>
<protein>
    <submittedName>
        <fullName evidence="6">Cell envelope-related transcriptional attenuator</fullName>
    </submittedName>
</protein>
<evidence type="ECO:0000259" key="5">
    <source>
        <dbReference type="Pfam" id="PF13399"/>
    </source>
</evidence>
<feature type="region of interest" description="Disordered" evidence="2">
    <location>
        <begin position="623"/>
        <end position="644"/>
    </location>
</feature>
<keyword evidence="3" id="KW-0472">Membrane</keyword>
<evidence type="ECO:0000313" key="6">
    <source>
        <dbReference type="EMBL" id="ADP80136.1"/>
    </source>
</evidence>
<dbReference type="PANTHER" id="PTHR33392:SF6">
    <property type="entry name" value="POLYISOPRENYL-TEICHOIC ACID--PEPTIDOGLYCAN TEICHOIC ACID TRANSFERASE TAGU"/>
    <property type="match status" value="1"/>
</dbReference>
<gene>
    <name evidence="6" type="ordered locus">FraEuI1c_2086</name>
</gene>
<evidence type="ECO:0000313" key="7">
    <source>
        <dbReference type="Proteomes" id="UP000002484"/>
    </source>
</evidence>
<dbReference type="NCBIfam" id="TIGR00350">
    <property type="entry name" value="lytR_cpsA_psr"/>
    <property type="match status" value="1"/>
</dbReference>
<comment type="similarity">
    <text evidence="1">Belongs to the LytR/CpsA/Psr (LCP) family.</text>
</comment>
<dbReference type="Gene3D" id="3.30.70.2390">
    <property type="match status" value="1"/>
</dbReference>
<feature type="compositionally biased region" description="Low complexity" evidence="2">
    <location>
        <begin position="105"/>
        <end position="114"/>
    </location>
</feature>
<keyword evidence="3" id="KW-1133">Transmembrane helix</keyword>
<feature type="region of interest" description="Disordered" evidence="2">
    <location>
        <begin position="1"/>
        <end position="195"/>
    </location>
</feature>
<evidence type="ECO:0000259" key="4">
    <source>
        <dbReference type="Pfam" id="PF03816"/>
    </source>
</evidence>
<dbReference type="Proteomes" id="UP000002484">
    <property type="component" value="Chromosome"/>
</dbReference>
<dbReference type="PANTHER" id="PTHR33392">
    <property type="entry name" value="POLYISOPRENYL-TEICHOIC ACID--PEPTIDOGLYCAN TEICHOIC ACID TRANSFERASE TAGU"/>
    <property type="match status" value="1"/>
</dbReference>
<keyword evidence="7" id="KW-1185">Reference proteome</keyword>
<organism evidence="6 7">
    <name type="scientific">Pseudofrankia inefficax (strain DSM 45817 / CECT 9037 / DDB 130130 / EuI1c)</name>
    <name type="common">Frankia inefficax</name>
    <dbReference type="NCBI Taxonomy" id="298654"/>
    <lineage>
        <taxon>Bacteria</taxon>
        <taxon>Bacillati</taxon>
        <taxon>Actinomycetota</taxon>
        <taxon>Actinomycetes</taxon>
        <taxon>Frankiales</taxon>
        <taxon>Frankiaceae</taxon>
        <taxon>Pseudofrankia</taxon>
    </lineage>
</organism>
<name>E3IWF3_PSEI1</name>
<evidence type="ECO:0000256" key="3">
    <source>
        <dbReference type="SAM" id="Phobius"/>
    </source>
</evidence>
<feature type="compositionally biased region" description="Low complexity" evidence="2">
    <location>
        <begin position="144"/>
        <end position="169"/>
    </location>
</feature>
<feature type="compositionally biased region" description="Basic and acidic residues" evidence="2">
    <location>
        <begin position="50"/>
        <end position="68"/>
    </location>
</feature>
<feature type="domain" description="LytR/CpsA/Psr regulator C-terminal" evidence="5">
    <location>
        <begin position="553"/>
        <end position="659"/>
    </location>
</feature>
<feature type="compositionally biased region" description="Low complexity" evidence="2">
    <location>
        <begin position="18"/>
        <end position="36"/>
    </location>
</feature>
<dbReference type="eggNOG" id="COG1316">
    <property type="taxonomic scope" value="Bacteria"/>
</dbReference>
<dbReference type="RefSeq" id="WP_013423255.1">
    <property type="nucleotide sequence ID" value="NC_014666.1"/>
</dbReference>
<dbReference type="InterPro" id="IPR004474">
    <property type="entry name" value="LytR_CpsA_psr"/>
</dbReference>
<feature type="domain" description="Cell envelope-related transcriptional attenuator" evidence="4">
    <location>
        <begin position="278"/>
        <end position="446"/>
    </location>
</feature>
<accession>E3IWF3</accession>
<dbReference type="Pfam" id="PF03816">
    <property type="entry name" value="LytR_cpsA_psr"/>
    <property type="match status" value="1"/>
</dbReference>
<feature type="transmembrane region" description="Helical" evidence="3">
    <location>
        <begin position="202"/>
        <end position="225"/>
    </location>
</feature>
<dbReference type="InterPro" id="IPR050922">
    <property type="entry name" value="LytR/CpsA/Psr_CW_biosynth"/>
</dbReference>
<dbReference type="HOGENOM" id="CLU_016455_0_3_11"/>
<evidence type="ECO:0000256" key="2">
    <source>
        <dbReference type="SAM" id="MobiDB-lite"/>
    </source>
</evidence>
<dbReference type="KEGG" id="fri:FraEuI1c_2086"/>
<dbReference type="InterPro" id="IPR027381">
    <property type="entry name" value="LytR/CpsA/Psr_C"/>
</dbReference>